<evidence type="ECO:0000313" key="2">
    <source>
        <dbReference type="EMBL" id="EEG75449.1"/>
    </source>
</evidence>
<dbReference type="EMBL" id="ABYI02000011">
    <property type="protein sequence ID" value="EEG75449.1"/>
    <property type="molecule type" value="Genomic_DNA"/>
</dbReference>
<feature type="transmembrane region" description="Helical" evidence="1">
    <location>
        <begin position="65"/>
        <end position="85"/>
    </location>
</feature>
<reference evidence="2" key="1">
    <citation type="submission" date="2009-02" db="EMBL/GenBank/DDBJ databases">
        <authorList>
            <person name="Fulton L."/>
            <person name="Clifton S."/>
            <person name="Fulton B."/>
            <person name="Xu J."/>
            <person name="Minx P."/>
            <person name="Pepin K.H."/>
            <person name="Johnson M."/>
            <person name="Bhonagiri V."/>
            <person name="Nash W.E."/>
            <person name="Mardis E.R."/>
            <person name="Wilson R.K."/>
        </authorList>
    </citation>
    <scope>NUCLEOTIDE SEQUENCE [LARGE SCALE GENOMIC DNA]</scope>
    <source>
        <strain evidence="2">DSM 15053</strain>
    </source>
</reference>
<organism evidence="2 3">
    <name type="scientific">[Clostridium] hylemonae DSM 15053</name>
    <dbReference type="NCBI Taxonomy" id="553973"/>
    <lineage>
        <taxon>Bacteria</taxon>
        <taxon>Bacillati</taxon>
        <taxon>Bacillota</taxon>
        <taxon>Clostridia</taxon>
        <taxon>Lachnospirales</taxon>
        <taxon>Lachnospiraceae</taxon>
    </lineage>
</organism>
<keyword evidence="1" id="KW-0472">Membrane</keyword>
<gene>
    <name evidence="2" type="ORF">CLOHYLEM_04459</name>
</gene>
<feature type="transmembrane region" description="Helical" evidence="1">
    <location>
        <begin position="144"/>
        <end position="161"/>
    </location>
</feature>
<accession>C0BXC2</accession>
<dbReference type="OrthoDB" id="2062708at2"/>
<protein>
    <submittedName>
        <fullName evidence="2">Uncharacterized protein</fullName>
    </submittedName>
</protein>
<dbReference type="eggNOG" id="ENOG50333V6">
    <property type="taxonomic scope" value="Bacteria"/>
</dbReference>
<evidence type="ECO:0000313" key="3">
    <source>
        <dbReference type="Proteomes" id="UP000004893"/>
    </source>
</evidence>
<sequence>MTKRRFIPIIVLGLTFFLRSTSYADSSWYWISTTRPYDVLPYVAAVTLAVETLAVNWICRIHRPLKVFLVMLLGNLISFSLPYIGASFDPVFHIPGHPWHSVSMYAESLPFYTVGAFYLLLTIAAELPVEYCMLRRSAPDSRRLLYTIVGANTATTIFVAVTERLFCRGHW</sequence>
<reference evidence="2" key="2">
    <citation type="submission" date="2013-06" db="EMBL/GenBank/DDBJ databases">
        <title>Draft genome sequence of Clostridium hylemonae (DSM 15053).</title>
        <authorList>
            <person name="Sudarsanam P."/>
            <person name="Ley R."/>
            <person name="Guruge J."/>
            <person name="Turnbaugh P.J."/>
            <person name="Mahowald M."/>
            <person name="Liep D."/>
            <person name="Gordon J."/>
        </authorList>
    </citation>
    <scope>NUCLEOTIDE SEQUENCE</scope>
    <source>
        <strain evidence="2">DSM 15053</strain>
    </source>
</reference>
<feature type="transmembrane region" description="Helical" evidence="1">
    <location>
        <begin position="40"/>
        <end position="58"/>
    </location>
</feature>
<name>C0BXC2_9FIRM</name>
<dbReference type="RefSeq" id="WP_006441791.1">
    <property type="nucleotide sequence ID" value="NZ_CP036524.1"/>
</dbReference>
<dbReference type="HOGENOM" id="CLU_131356_0_0_9"/>
<evidence type="ECO:0000256" key="1">
    <source>
        <dbReference type="SAM" id="Phobius"/>
    </source>
</evidence>
<comment type="caution">
    <text evidence="2">The sequence shown here is derived from an EMBL/GenBank/DDBJ whole genome shotgun (WGS) entry which is preliminary data.</text>
</comment>
<dbReference type="Proteomes" id="UP000004893">
    <property type="component" value="Unassembled WGS sequence"/>
</dbReference>
<proteinExistence type="predicted"/>
<keyword evidence="3" id="KW-1185">Reference proteome</keyword>
<keyword evidence="1" id="KW-1133">Transmembrane helix</keyword>
<dbReference type="STRING" id="553973.CLOHYLEM_04459"/>
<dbReference type="AlphaFoldDB" id="C0BXC2"/>
<feature type="transmembrane region" description="Helical" evidence="1">
    <location>
        <begin position="109"/>
        <end position="132"/>
    </location>
</feature>
<keyword evidence="1" id="KW-0812">Transmembrane</keyword>